<dbReference type="SUPFAM" id="SSF48557">
    <property type="entry name" value="L-aspartase-like"/>
    <property type="match status" value="1"/>
</dbReference>
<dbReference type="Gene3D" id="1.10.275.10">
    <property type="entry name" value="Fumarase/aspartase (N-terminal domain)"/>
    <property type="match status" value="1"/>
</dbReference>
<dbReference type="GO" id="GO:0016841">
    <property type="term" value="F:ammonia-lyase activity"/>
    <property type="evidence" value="ECO:0007669"/>
    <property type="project" value="UniProtKB-ARBA"/>
</dbReference>
<accession>A0A4R2GWE1</accession>
<gene>
    <name evidence="2" type="ORF">EV652_12218</name>
</gene>
<dbReference type="Pfam" id="PF00221">
    <property type="entry name" value="Lyase_aromatic"/>
    <property type="match status" value="2"/>
</dbReference>
<proteinExistence type="predicted"/>
<organism evidence="2 3">
    <name type="scientific">Kribbella steppae</name>
    <dbReference type="NCBI Taxonomy" id="2512223"/>
    <lineage>
        <taxon>Bacteria</taxon>
        <taxon>Bacillati</taxon>
        <taxon>Actinomycetota</taxon>
        <taxon>Actinomycetes</taxon>
        <taxon>Propionibacteriales</taxon>
        <taxon>Kribbellaceae</taxon>
        <taxon>Kribbella</taxon>
    </lineage>
</organism>
<comment type="caution">
    <text evidence="2">The sequence shown here is derived from an EMBL/GenBank/DDBJ whole genome shotgun (WGS) entry which is preliminary data.</text>
</comment>
<evidence type="ECO:0000313" key="2">
    <source>
        <dbReference type="EMBL" id="TCO15360.1"/>
    </source>
</evidence>
<dbReference type="InterPro" id="IPR024083">
    <property type="entry name" value="Fumarase/histidase_N"/>
</dbReference>
<dbReference type="AlphaFoldDB" id="A0A4R2GWE1"/>
<keyword evidence="1 2" id="KW-0456">Lyase</keyword>
<dbReference type="InterPro" id="IPR001106">
    <property type="entry name" value="Aromatic_Lyase"/>
</dbReference>
<sequence>MGAWWRGRRSRDYLLSFGTYLGSETQTWQGCCVAAGGAAHTVGVEPVEISGVGLTPLEAVALGQRRTAVRLGDDARKRMSESAVAVAEVARHRPVYGRTTGVGANRDVLTSDPEHGARLLGSHSTTGTTSYPKDVVRLGLLIRVNQLAVGGSGLDPDVADAIVALLNDDDLPDLHRGGAIGTGDLGPLAELGLALGAVVDGTSALPLLSSNAITLAECCLAYVEAATLINVVPLVGALSHVALRGNAEVYDVRVHEARPQPGQVRVARRMRGLLEDLPIRPARVQDPFGLRAFAQVLGPAVDHIDALGNSLRIDINASAENPLVAGDTVLHNGNWHAMPIALALDSLRLSLHSVATLSTSRVANLVDPEFSGLSRFLASGAEASSGVMMIEYVAHDALASVRSSAQPATLGTATLSRGAEHHASFAPQAAVLTAQLLDALREVLASELVTAVRAIRLAGFTPEDLAPAAVGPWLADALAALPGDLADRSLREDLEIARGLMTQWGDRQVEHPAESG</sequence>
<keyword evidence="3" id="KW-1185">Reference proteome</keyword>
<dbReference type="PANTHER" id="PTHR10362">
    <property type="entry name" value="HISTIDINE AMMONIA-LYASE"/>
    <property type="match status" value="1"/>
</dbReference>
<evidence type="ECO:0000313" key="3">
    <source>
        <dbReference type="Proteomes" id="UP000294508"/>
    </source>
</evidence>
<dbReference type="Proteomes" id="UP000294508">
    <property type="component" value="Unassembled WGS sequence"/>
</dbReference>
<protein>
    <submittedName>
        <fullName evidence="2">Histidine ammonia-lyase</fullName>
    </submittedName>
</protein>
<reference evidence="2 3" key="1">
    <citation type="journal article" date="2015" name="Stand. Genomic Sci.">
        <title>Genomic Encyclopedia of Bacterial and Archaeal Type Strains, Phase III: the genomes of soil and plant-associated and newly described type strains.</title>
        <authorList>
            <person name="Whitman W.B."/>
            <person name="Woyke T."/>
            <person name="Klenk H.P."/>
            <person name="Zhou Y."/>
            <person name="Lilburn T.G."/>
            <person name="Beck B.J."/>
            <person name="De Vos P."/>
            <person name="Vandamme P."/>
            <person name="Eisen J.A."/>
            <person name="Garrity G."/>
            <person name="Hugenholtz P."/>
            <person name="Kyrpides N.C."/>
        </authorList>
    </citation>
    <scope>NUCLEOTIDE SEQUENCE [LARGE SCALE GENOMIC DNA]</scope>
    <source>
        <strain evidence="2 3">VKM Ac-2572</strain>
    </source>
</reference>
<evidence type="ECO:0000256" key="1">
    <source>
        <dbReference type="ARBA" id="ARBA00023239"/>
    </source>
</evidence>
<dbReference type="Gene3D" id="1.20.200.10">
    <property type="entry name" value="Fumarase/aspartase (Central domain)"/>
    <property type="match status" value="1"/>
</dbReference>
<dbReference type="EMBL" id="SLWN01000022">
    <property type="protein sequence ID" value="TCO15360.1"/>
    <property type="molecule type" value="Genomic_DNA"/>
</dbReference>
<name>A0A4R2GWE1_9ACTN</name>
<dbReference type="InterPro" id="IPR008948">
    <property type="entry name" value="L-Aspartase-like"/>
</dbReference>